<sequence>MNENQNSEEIVPKSFEDLIKEVHDIGICGECGGCVSFCSAADLGAIKMSEDGPPQYIDKDNCLHCGIC</sequence>
<organism evidence="2">
    <name type="scientific">marine sediment metagenome</name>
    <dbReference type="NCBI Taxonomy" id="412755"/>
    <lineage>
        <taxon>unclassified sequences</taxon>
        <taxon>metagenomes</taxon>
        <taxon>ecological metagenomes</taxon>
    </lineage>
</organism>
<protein>
    <recommendedName>
        <fullName evidence="1">4Fe-4S ferredoxin-type domain-containing protein</fullName>
    </recommendedName>
</protein>
<comment type="caution">
    <text evidence="2">The sequence shown here is derived from an EMBL/GenBank/DDBJ whole genome shotgun (WGS) entry which is preliminary data.</text>
</comment>
<dbReference type="PROSITE" id="PS51379">
    <property type="entry name" value="4FE4S_FER_2"/>
    <property type="match status" value="2"/>
</dbReference>
<dbReference type="EMBL" id="BART01005915">
    <property type="protein sequence ID" value="GAG55129.1"/>
    <property type="molecule type" value="Genomic_DNA"/>
</dbReference>
<dbReference type="InterPro" id="IPR017896">
    <property type="entry name" value="4Fe4S_Fe-S-bd"/>
</dbReference>
<feature type="domain" description="4Fe-4S ferredoxin-type" evidence="1">
    <location>
        <begin position="53"/>
        <end position="68"/>
    </location>
</feature>
<feature type="domain" description="4Fe-4S ferredoxin-type" evidence="1">
    <location>
        <begin position="19"/>
        <end position="51"/>
    </location>
</feature>
<dbReference type="AlphaFoldDB" id="X0YGK0"/>
<proteinExistence type="predicted"/>
<dbReference type="SUPFAM" id="SSF54862">
    <property type="entry name" value="4Fe-4S ferredoxins"/>
    <property type="match status" value="1"/>
</dbReference>
<gene>
    <name evidence="2" type="ORF">S01H4_13420</name>
</gene>
<accession>X0YGK0</accession>
<evidence type="ECO:0000259" key="1">
    <source>
        <dbReference type="PROSITE" id="PS51379"/>
    </source>
</evidence>
<dbReference type="Gene3D" id="3.30.70.20">
    <property type="match status" value="1"/>
</dbReference>
<reference evidence="2" key="1">
    <citation type="journal article" date="2014" name="Front. Microbiol.">
        <title>High frequency of phylogenetically diverse reductive dehalogenase-homologous genes in deep subseafloor sedimentary metagenomes.</title>
        <authorList>
            <person name="Kawai M."/>
            <person name="Futagami T."/>
            <person name="Toyoda A."/>
            <person name="Takaki Y."/>
            <person name="Nishi S."/>
            <person name="Hori S."/>
            <person name="Arai W."/>
            <person name="Tsubouchi T."/>
            <person name="Morono Y."/>
            <person name="Uchiyama I."/>
            <person name="Ito T."/>
            <person name="Fujiyama A."/>
            <person name="Inagaki F."/>
            <person name="Takami H."/>
        </authorList>
    </citation>
    <scope>NUCLEOTIDE SEQUENCE</scope>
    <source>
        <strain evidence="2">Expedition CK06-06</strain>
    </source>
</reference>
<name>X0YGK0_9ZZZZ</name>
<evidence type="ECO:0000313" key="2">
    <source>
        <dbReference type="EMBL" id="GAG55129.1"/>
    </source>
</evidence>